<feature type="transmembrane region" description="Helical" evidence="4">
    <location>
        <begin position="390"/>
        <end position="408"/>
    </location>
</feature>
<reference evidence="6" key="1">
    <citation type="journal article" date="2019" name="Int. J. Syst. Evol. Microbiol.">
        <title>The Global Catalogue of Microorganisms (GCM) 10K type strain sequencing project: providing services to taxonomists for standard genome sequencing and annotation.</title>
        <authorList>
            <consortium name="The Broad Institute Genomics Platform"/>
            <consortium name="The Broad Institute Genome Sequencing Center for Infectious Disease"/>
            <person name="Wu L."/>
            <person name="Ma J."/>
        </authorList>
    </citation>
    <scope>NUCLEOTIDE SEQUENCE [LARGE SCALE GENOMIC DNA]</scope>
    <source>
        <strain evidence="6">CCUG 52478</strain>
    </source>
</reference>
<keyword evidence="3 5" id="KW-0808">Transferase</keyword>
<sequence>MGLLIFGTAAVGAALLWWSVSGTPGKSDQPADGLVLGAWHLLYDTEAPSMPTLAAAAGLALLFAAGVAVLERRIANRARRSEDGEGLPLSPKHVMAETRGVFHGNVTLTVLVPAHNEAASIRATLASLFAQSRPPERVIVVADNCTDDTADLARLGGAEVFETVDNVHKKAGGLNQALSRILPTQGENDLVMVMDADTVLDAGFLESAVRRMISDRALMAIGGLFYGEEGKGLIGQFQRNEYTRYARDLRRRRGRVFVLTGTATVFRPRALRTVAAERGRILPGVPGDVYDTLVLTEDNEITLALKTLGGLVISPSDCTVVTEVMPTWRSLWAQRLRWQRGALENLGEYGMRPATFRYWAQQLGIGYGVIALGAYLLLMALMALSFDTWVWFPFWLGTGLVFTVERIVTVWRGGWRARLLAATLFPELAYALYLDLVYLKGIVDMSLGRTATWKHVVQTPTGVKVDA</sequence>
<dbReference type="Pfam" id="PF13641">
    <property type="entry name" value="Glyco_tranf_2_3"/>
    <property type="match status" value="1"/>
</dbReference>
<comment type="similarity">
    <text evidence="1">Belongs to the glycosyltransferase 2 family.</text>
</comment>
<dbReference type="PANTHER" id="PTHR43630:SF1">
    <property type="entry name" value="POLY-BETA-1,6-N-ACETYL-D-GLUCOSAMINE SYNTHASE"/>
    <property type="match status" value="1"/>
</dbReference>
<evidence type="ECO:0000256" key="2">
    <source>
        <dbReference type="ARBA" id="ARBA00022676"/>
    </source>
</evidence>
<evidence type="ECO:0000313" key="6">
    <source>
        <dbReference type="Proteomes" id="UP001597229"/>
    </source>
</evidence>
<name>A0ABW3W8D5_9ACTN</name>
<feature type="transmembrane region" description="Helical" evidence="4">
    <location>
        <begin position="365"/>
        <end position="384"/>
    </location>
</feature>
<keyword evidence="2 5" id="KW-0328">Glycosyltransferase</keyword>
<keyword evidence="4" id="KW-0472">Membrane</keyword>
<dbReference type="Gene3D" id="3.90.550.10">
    <property type="entry name" value="Spore Coat Polysaccharide Biosynthesis Protein SpsA, Chain A"/>
    <property type="match status" value="1"/>
</dbReference>
<dbReference type="Proteomes" id="UP001597229">
    <property type="component" value="Unassembled WGS sequence"/>
</dbReference>
<gene>
    <name evidence="5" type="ORF">ACFQ3F_23435</name>
</gene>
<keyword evidence="4" id="KW-0812">Transmembrane</keyword>
<dbReference type="PANTHER" id="PTHR43630">
    <property type="entry name" value="POLY-BETA-1,6-N-ACETYL-D-GLUCOSAMINE SYNTHASE"/>
    <property type="match status" value="1"/>
</dbReference>
<protein>
    <submittedName>
        <fullName evidence="5">Glycosyltransferase family 2 protein</fullName>
        <ecNumber evidence="5">2.4.-.-</ecNumber>
    </submittedName>
</protein>
<evidence type="ECO:0000256" key="3">
    <source>
        <dbReference type="ARBA" id="ARBA00022679"/>
    </source>
</evidence>
<comment type="caution">
    <text evidence="5">The sequence shown here is derived from an EMBL/GenBank/DDBJ whole genome shotgun (WGS) entry which is preliminary data.</text>
</comment>
<dbReference type="RefSeq" id="WP_367917339.1">
    <property type="nucleotide sequence ID" value="NZ_BAABAC010000003.1"/>
</dbReference>
<dbReference type="EMBL" id="JBHTLX010000029">
    <property type="protein sequence ID" value="MFD1250763.1"/>
    <property type="molecule type" value="Genomic_DNA"/>
</dbReference>
<proteinExistence type="inferred from homology"/>
<feature type="transmembrane region" description="Helical" evidence="4">
    <location>
        <begin position="50"/>
        <end position="70"/>
    </location>
</feature>
<accession>A0ABW3W8D5</accession>
<evidence type="ECO:0000313" key="5">
    <source>
        <dbReference type="EMBL" id="MFD1250763.1"/>
    </source>
</evidence>
<dbReference type="InterPro" id="IPR029044">
    <property type="entry name" value="Nucleotide-diphossugar_trans"/>
</dbReference>
<keyword evidence="4" id="KW-1133">Transmembrane helix</keyword>
<dbReference type="EC" id="2.4.-.-" evidence="5"/>
<dbReference type="CDD" id="cd06423">
    <property type="entry name" value="CESA_like"/>
    <property type="match status" value="1"/>
</dbReference>
<feature type="transmembrane region" description="Helical" evidence="4">
    <location>
        <begin position="420"/>
        <end position="439"/>
    </location>
</feature>
<evidence type="ECO:0000256" key="4">
    <source>
        <dbReference type="SAM" id="Phobius"/>
    </source>
</evidence>
<dbReference type="SUPFAM" id="SSF53448">
    <property type="entry name" value="Nucleotide-diphospho-sugar transferases"/>
    <property type="match status" value="1"/>
</dbReference>
<dbReference type="GO" id="GO:0016757">
    <property type="term" value="F:glycosyltransferase activity"/>
    <property type="evidence" value="ECO:0007669"/>
    <property type="project" value="UniProtKB-KW"/>
</dbReference>
<keyword evidence="6" id="KW-1185">Reference proteome</keyword>
<evidence type="ECO:0000256" key="1">
    <source>
        <dbReference type="ARBA" id="ARBA00006739"/>
    </source>
</evidence>
<organism evidence="5 6">
    <name type="scientific">Nocardioides ginsengisoli</name>
    <dbReference type="NCBI Taxonomy" id="363868"/>
    <lineage>
        <taxon>Bacteria</taxon>
        <taxon>Bacillati</taxon>
        <taxon>Actinomycetota</taxon>
        <taxon>Actinomycetes</taxon>
        <taxon>Propionibacteriales</taxon>
        <taxon>Nocardioidaceae</taxon>
        <taxon>Nocardioides</taxon>
    </lineage>
</organism>